<name>J9EUM0_WUCBA</name>
<accession>J9EUM0</accession>
<dbReference type="AlphaFoldDB" id="J9EUM0"/>
<sequence>MVTPWDASSNNSAAGHSAASGIIAHGRLVKPQEAFHPCHAKTLAAVMLLSSDSNTRRPMEYQYAQSQALRHKSPPRDPIRPTTNSSHTLDHIQPGHSEIHLCAGHHQPTNSVIISLDVRPTAKIRVTPPLVTISHTMCYNTHRHHDT</sequence>
<feature type="region of interest" description="Disordered" evidence="1">
    <location>
        <begin position="63"/>
        <end position="86"/>
    </location>
</feature>
<gene>
    <name evidence="2" type="ORF">WUBG_02801</name>
</gene>
<evidence type="ECO:0000313" key="3">
    <source>
        <dbReference type="Proteomes" id="UP000004810"/>
    </source>
</evidence>
<protein>
    <submittedName>
        <fullName evidence="2">Uncharacterized protein</fullName>
    </submittedName>
</protein>
<reference evidence="3" key="1">
    <citation type="submission" date="2012-08" db="EMBL/GenBank/DDBJ databases">
        <title>The Genome Sequence of Wuchereria bancrofti.</title>
        <authorList>
            <person name="Nutman T.B."/>
            <person name="Fink D.L."/>
            <person name="Russ C."/>
            <person name="Young S."/>
            <person name="Zeng Q."/>
            <person name="Koehrsen M."/>
            <person name="Alvarado L."/>
            <person name="Berlin A."/>
            <person name="Chapman S.B."/>
            <person name="Chen Z."/>
            <person name="Freedman E."/>
            <person name="Gellesch M."/>
            <person name="Goldberg J."/>
            <person name="Griggs A."/>
            <person name="Gujja S."/>
            <person name="Heilman E.R."/>
            <person name="Heiman D."/>
            <person name="Hepburn T."/>
            <person name="Howarth C."/>
            <person name="Jen D."/>
            <person name="Larson L."/>
            <person name="Lewis B."/>
            <person name="Mehta T."/>
            <person name="Park D."/>
            <person name="Pearson M."/>
            <person name="Roberts A."/>
            <person name="Saif S."/>
            <person name="Shea T."/>
            <person name="Shenoy N."/>
            <person name="Sisk P."/>
            <person name="Stolte C."/>
            <person name="Sykes S."/>
            <person name="Walk T."/>
            <person name="White J."/>
            <person name="Yandava C."/>
            <person name="Haas B."/>
            <person name="Henn M.R."/>
            <person name="Nusbaum C."/>
            <person name="Birren B."/>
        </authorList>
    </citation>
    <scope>NUCLEOTIDE SEQUENCE [LARGE SCALE GENOMIC DNA]</scope>
    <source>
        <strain evidence="3">NA</strain>
    </source>
</reference>
<dbReference type="EMBL" id="ADBV01000792">
    <property type="protein sequence ID" value="EJW86286.1"/>
    <property type="molecule type" value="Genomic_DNA"/>
</dbReference>
<dbReference type="Proteomes" id="UP000004810">
    <property type="component" value="Unassembled WGS sequence"/>
</dbReference>
<evidence type="ECO:0000313" key="2">
    <source>
        <dbReference type="EMBL" id="EJW86286.1"/>
    </source>
</evidence>
<comment type="caution">
    <text evidence="2">The sequence shown here is derived from an EMBL/GenBank/DDBJ whole genome shotgun (WGS) entry which is preliminary data.</text>
</comment>
<evidence type="ECO:0000256" key="1">
    <source>
        <dbReference type="SAM" id="MobiDB-lite"/>
    </source>
</evidence>
<proteinExistence type="predicted"/>
<organism evidence="2 3">
    <name type="scientific">Wuchereria bancrofti</name>
    <dbReference type="NCBI Taxonomy" id="6293"/>
    <lineage>
        <taxon>Eukaryota</taxon>
        <taxon>Metazoa</taxon>
        <taxon>Ecdysozoa</taxon>
        <taxon>Nematoda</taxon>
        <taxon>Chromadorea</taxon>
        <taxon>Rhabditida</taxon>
        <taxon>Spirurina</taxon>
        <taxon>Spiruromorpha</taxon>
        <taxon>Filarioidea</taxon>
        <taxon>Onchocercidae</taxon>
        <taxon>Wuchereria</taxon>
    </lineage>
</organism>